<evidence type="ECO:0000313" key="2">
    <source>
        <dbReference type="Proteomes" id="UP000323506"/>
    </source>
</evidence>
<reference evidence="1 2" key="1">
    <citation type="submission" date="2019-06" db="EMBL/GenBank/DDBJ databases">
        <title>WGS assembly of Gossypium darwinii.</title>
        <authorList>
            <person name="Chen Z.J."/>
            <person name="Sreedasyam A."/>
            <person name="Ando A."/>
            <person name="Song Q."/>
            <person name="De L."/>
            <person name="Hulse-Kemp A."/>
            <person name="Ding M."/>
            <person name="Ye W."/>
            <person name="Kirkbride R."/>
            <person name="Jenkins J."/>
            <person name="Plott C."/>
            <person name="Lovell J."/>
            <person name="Lin Y.-M."/>
            <person name="Vaughn R."/>
            <person name="Liu B."/>
            <person name="Li W."/>
            <person name="Simpson S."/>
            <person name="Scheffler B."/>
            <person name="Saski C."/>
            <person name="Grover C."/>
            <person name="Hu G."/>
            <person name="Conover J."/>
            <person name="Carlson J."/>
            <person name="Shu S."/>
            <person name="Boston L."/>
            <person name="Williams M."/>
            <person name="Peterson D."/>
            <person name="Mcgee K."/>
            <person name="Jones D."/>
            <person name="Wendel J."/>
            <person name="Stelly D."/>
            <person name="Grimwood J."/>
            <person name="Schmutz J."/>
        </authorList>
    </citation>
    <scope>NUCLEOTIDE SEQUENCE [LARGE SCALE GENOMIC DNA]</scope>
    <source>
        <strain evidence="1">1808015.09</strain>
    </source>
</reference>
<evidence type="ECO:0000313" key="1">
    <source>
        <dbReference type="EMBL" id="TYG88927.1"/>
    </source>
</evidence>
<dbReference type="AlphaFoldDB" id="A0A5D2E6Q8"/>
<protein>
    <submittedName>
        <fullName evidence="1">Uncharacterized protein</fullName>
    </submittedName>
</protein>
<gene>
    <name evidence="1" type="ORF">ES288_A12G060000v1</name>
</gene>
<dbReference type="Proteomes" id="UP000323506">
    <property type="component" value="Chromosome A12"/>
</dbReference>
<sequence length="108" mass="12249">MNTNNSTPTIHNTNEPHNTLITINVTTQTPFKLTSTNYVSWKLQFQTFFVRYDLLGYIDGSKPCPPATITQNQVTMSNHAYTIWIRQDQLILNTIIGSLSPTIISFIS</sequence>
<dbReference type="PANTHER" id="PTHR47481">
    <property type="match status" value="1"/>
</dbReference>
<dbReference type="EMBL" id="CM017699">
    <property type="protein sequence ID" value="TYG88927.1"/>
    <property type="molecule type" value="Genomic_DNA"/>
</dbReference>
<organism evidence="1 2">
    <name type="scientific">Gossypium darwinii</name>
    <name type="common">Darwin's cotton</name>
    <name type="synonym">Gossypium barbadense var. darwinii</name>
    <dbReference type="NCBI Taxonomy" id="34276"/>
    <lineage>
        <taxon>Eukaryota</taxon>
        <taxon>Viridiplantae</taxon>
        <taxon>Streptophyta</taxon>
        <taxon>Embryophyta</taxon>
        <taxon>Tracheophyta</taxon>
        <taxon>Spermatophyta</taxon>
        <taxon>Magnoliopsida</taxon>
        <taxon>eudicotyledons</taxon>
        <taxon>Gunneridae</taxon>
        <taxon>Pentapetalae</taxon>
        <taxon>rosids</taxon>
        <taxon>malvids</taxon>
        <taxon>Malvales</taxon>
        <taxon>Malvaceae</taxon>
        <taxon>Malvoideae</taxon>
        <taxon>Gossypium</taxon>
    </lineage>
</organism>
<name>A0A5D2E6Q8_GOSDA</name>
<proteinExistence type="predicted"/>
<accession>A0A5D2E6Q8</accession>
<dbReference type="PANTHER" id="PTHR47481:SF22">
    <property type="entry name" value="RETROTRANSPOSON GAG DOMAIN-CONTAINING PROTEIN"/>
    <property type="match status" value="1"/>
</dbReference>
<keyword evidence="2" id="KW-1185">Reference proteome</keyword>